<protein>
    <submittedName>
        <fullName evidence="1">Unannotated protein</fullName>
    </submittedName>
</protein>
<dbReference type="EMBL" id="CAEZXX010000063">
    <property type="protein sequence ID" value="CAB4709302.1"/>
    <property type="molecule type" value="Genomic_DNA"/>
</dbReference>
<name>A0A6J6QFL1_9ZZZZ</name>
<proteinExistence type="predicted"/>
<organism evidence="1">
    <name type="scientific">freshwater metagenome</name>
    <dbReference type="NCBI Taxonomy" id="449393"/>
    <lineage>
        <taxon>unclassified sequences</taxon>
        <taxon>metagenomes</taxon>
        <taxon>ecological metagenomes</taxon>
    </lineage>
</organism>
<sequence>MNRHQSAATACLLLRYRPDADVLLGVVEVTDTASGGPDAVNDRRLSDTPDADTRLTWNLAASGQFANTPVLHSFEVIHALSRWQADGLDVLPRAVADICHRFTNEHREGAPSDTPMISALHSRVASEAQLPITELLNTNEPRTSARPGLQRDALHVARSLEQLSGAIETAFSTRRLTDHEARTGSNEHNRVVAFCALARELASTLADHEALPAPGTSAATRQALRGGLPIGDRERAALLTALTDIDQPDRWALVAAALNHLAADKNCHLAPDAIAGARWPRLPPALAIPAIDRSAIVENDPNLTDSLRLGARQPQSL</sequence>
<gene>
    <name evidence="1" type="ORF">UFOPK2602_01055</name>
</gene>
<reference evidence="1" key="1">
    <citation type="submission" date="2020-05" db="EMBL/GenBank/DDBJ databases">
        <authorList>
            <person name="Chiriac C."/>
            <person name="Salcher M."/>
            <person name="Ghai R."/>
            <person name="Kavagutti S V."/>
        </authorList>
    </citation>
    <scope>NUCLEOTIDE SEQUENCE</scope>
</reference>
<accession>A0A6J6QFL1</accession>
<evidence type="ECO:0000313" key="1">
    <source>
        <dbReference type="EMBL" id="CAB4709302.1"/>
    </source>
</evidence>
<dbReference type="AlphaFoldDB" id="A0A6J6QFL1"/>